<sequence length="81" mass="8632">MRLCAVCRCGYPSVGCIHRLIGSYELPVYVDIATVCDGEDHDAGPCSTSCEALISSVYGKTANASPTSIKCKIRVSCTIRD</sequence>
<comment type="caution">
    <text evidence="1">The sequence shown here is derived from an EMBL/GenBank/DDBJ whole genome shotgun (WGS) entry which is preliminary data.</text>
</comment>
<dbReference type="EMBL" id="VEVO01000016">
    <property type="protein sequence ID" value="KAF0029292.1"/>
    <property type="molecule type" value="Genomic_DNA"/>
</dbReference>
<evidence type="ECO:0000313" key="2">
    <source>
        <dbReference type="Proteomes" id="UP000438429"/>
    </source>
</evidence>
<proteinExistence type="predicted"/>
<dbReference type="Proteomes" id="UP000438429">
    <property type="component" value="Unassembled WGS sequence"/>
</dbReference>
<gene>
    <name evidence="1" type="ORF">F2P81_018397</name>
</gene>
<dbReference type="AlphaFoldDB" id="A0A6A4SFZ1"/>
<reference evidence="1 2" key="1">
    <citation type="submission" date="2019-06" db="EMBL/GenBank/DDBJ databases">
        <title>Draft genomes of female and male turbot (Scophthalmus maximus).</title>
        <authorList>
            <person name="Xu H."/>
            <person name="Xu X.-W."/>
            <person name="Shao C."/>
            <person name="Chen S."/>
        </authorList>
    </citation>
    <scope>NUCLEOTIDE SEQUENCE [LARGE SCALE GENOMIC DNA]</scope>
    <source>
        <strain evidence="1">Ysfricsl-2016a</strain>
        <tissue evidence="1">Blood</tissue>
    </source>
</reference>
<organism evidence="1 2">
    <name type="scientific">Scophthalmus maximus</name>
    <name type="common">Turbot</name>
    <name type="synonym">Psetta maxima</name>
    <dbReference type="NCBI Taxonomy" id="52904"/>
    <lineage>
        <taxon>Eukaryota</taxon>
        <taxon>Metazoa</taxon>
        <taxon>Chordata</taxon>
        <taxon>Craniata</taxon>
        <taxon>Vertebrata</taxon>
        <taxon>Euteleostomi</taxon>
        <taxon>Actinopterygii</taxon>
        <taxon>Neopterygii</taxon>
        <taxon>Teleostei</taxon>
        <taxon>Neoteleostei</taxon>
        <taxon>Acanthomorphata</taxon>
        <taxon>Carangaria</taxon>
        <taxon>Pleuronectiformes</taxon>
        <taxon>Pleuronectoidei</taxon>
        <taxon>Scophthalmidae</taxon>
        <taxon>Scophthalmus</taxon>
    </lineage>
</organism>
<accession>A0A6A4SFZ1</accession>
<name>A0A6A4SFZ1_SCOMX</name>
<evidence type="ECO:0000313" key="1">
    <source>
        <dbReference type="EMBL" id="KAF0029292.1"/>
    </source>
</evidence>
<protein>
    <submittedName>
        <fullName evidence="1">Uncharacterized protein</fullName>
    </submittedName>
</protein>